<gene>
    <name evidence="13" type="ORF">H7E68_02145</name>
</gene>
<evidence type="ECO:0000256" key="8">
    <source>
        <dbReference type="RuleBase" id="RU003355"/>
    </source>
</evidence>
<dbReference type="GO" id="GO:0016020">
    <property type="term" value="C:membrane"/>
    <property type="evidence" value="ECO:0007669"/>
    <property type="project" value="InterPro"/>
</dbReference>
<feature type="compositionally biased region" description="Low complexity" evidence="9">
    <location>
        <begin position="1361"/>
        <end position="1376"/>
    </location>
</feature>
<feature type="active site" description="Charge relay system" evidence="6 7">
    <location>
        <position position="204"/>
    </location>
</feature>
<keyword evidence="3" id="KW-0732">Signal</keyword>
<dbReference type="PROSITE" id="PS00138">
    <property type="entry name" value="SUBTILASE_SER"/>
    <property type="match status" value="1"/>
</dbReference>
<dbReference type="InterPro" id="IPR022398">
    <property type="entry name" value="Peptidase_S8_His-AS"/>
</dbReference>
<dbReference type="PROSITE" id="PS00137">
    <property type="entry name" value="SUBTILASE_HIS"/>
    <property type="match status" value="1"/>
</dbReference>
<evidence type="ECO:0000313" key="14">
    <source>
        <dbReference type="Proteomes" id="UP000585258"/>
    </source>
</evidence>
<proteinExistence type="inferred from homology"/>
<dbReference type="InterPro" id="IPR010435">
    <property type="entry name" value="C5a/SBT2-like_Fn3"/>
</dbReference>
<sequence length="1416" mass="154718">MKRTKVKAVSIILAGFMSISIAITGKSFVVLANENNGTTNSMQRVLFQNLESEIKDKDEFTGYSYLNKDTEKSALKEEGNPEDRIRIIVELSESPATLMTEDGEQPSQEQIQVVKDAQIPIQEQVEEKTGEEVRHTYGNLINGFSMSVKRKDIEKIKSVDGIVDIKEANVYYPDMTSAKELTQAVDVWKDYGYKGEGLVISVVDTGIDYRHKDMRLTDSTKMKLNKDNISKGKGQYYTEKVPYGYNFADENNEVVDIGGDMHGMHVSGILAANASKEDIENNNGIQGVAPEAQVLAMKVFSNNQNIEVAYADDIIAAIEESVKLDSDVINMSLGSAAGYRDALDPEQVAIKNATDDGVICVVSAGNEANSINPNIIEHFSDIGTLGTPGIATDALQVASCEKSQLTLEELSMTKMSDLSSWGPAPNLEFAPQITGPGGNIYSTLNDNRYGSMSGTSMSAPHVAGATALIIEGLKDKGIKLQGRELVEFVKKTIINTAKTLEENTLTNEKLPYSPRRQGSGIIQTKEAINNMVLAVGEDNQATISLKEIGSKTDFEITLKNYSDKEEKYSVKSLGSVLTAFTPSMLGKSDLKGVMAFDTTLKGATLKFDNDNINVPANGQAIVKVTLNVEEKSVTDNFVEGFIRFIAEDGSTPSLVVPYMGYYGDWSREKIIDGAVWNSNSISLSPSFAATEVLGKYSYLGYEGKDSNGNIKIDSEKIAISPNNDKAADAFVPALYTLRNAKEVKVDLLDKDKKIISSDINRDVNLRKKILTSKEGNKAALYQSLAWDGTIYSELTGKNEQAQEGQYYLNYKAKVDGDNTKYQDFIMPVKVDVTPAVGKLISKETSSTPDYKLEVNFNGEYKDGLINKIVLSINGKQVTDFTVKDDVLTAQLNLDDNAVNKIQIRTVDNAYNTSINDFEIVSGNIISDAKFVNFPEGQSLTENKLLVKGIYSGLVENILINGEAPDSIKDGEFNKMINLSEGLNTVTLYAEDHSGKVIANYAYKVLCNTEAPLLNVTEPIANEEGLVITAKDVITVKGSVSDDTNGYKLFLNGENKLNVPSSGINGEKTYREFEYEVPVVDGDIIILKAIDSVGHETVKKLKIKMDKTIPEINIKGIENGKIYKNNVKASITVVPEYAKLNITLNGAEYKGEEVKEEGNYELVAHAIGMNNVENTVKVIFSVDKTAPIISIGNIEEGKAYSENIIPNIKVEEGSVISATLNEKEYNGEAIIEEGNYVLLIKAVDKAGNIAEKVVAFLIDKTPPKVTIEDVIDGMAYDYEVKPLIKSDEDGEIIVSINDKNYNGEVIKENGEYLLKVLAKDKAGNVTEVLTGFSIKLPEGPGPNPTPTAAVTTTRNIDVDIPESNSSSNETNNSSNNETSKDGLEYAGEKNPIYVIVSGLILVAVGTVFVLRKRMKKR</sequence>
<dbReference type="InterPro" id="IPR015500">
    <property type="entry name" value="Peptidase_S8_subtilisin-rel"/>
</dbReference>
<evidence type="ECO:0000256" key="5">
    <source>
        <dbReference type="ARBA" id="ARBA00022825"/>
    </source>
</evidence>
<dbReference type="PANTHER" id="PTHR43806:SF11">
    <property type="entry name" value="CEREVISIN-RELATED"/>
    <property type="match status" value="1"/>
</dbReference>
<reference evidence="13 14" key="1">
    <citation type="submission" date="2020-08" db="EMBL/GenBank/DDBJ databases">
        <title>Clostridia isolated from Swiss meat.</title>
        <authorList>
            <person name="Wambui J."/>
            <person name="Stevens M.J.A."/>
            <person name="Stephan R."/>
        </authorList>
    </citation>
    <scope>NUCLEOTIDE SEQUENCE [LARGE SCALE GENOMIC DNA]</scope>
    <source>
        <strain evidence="13 14">CM001</strain>
    </source>
</reference>
<dbReference type="PROSITE" id="PS00136">
    <property type="entry name" value="SUBTILASE_ASP"/>
    <property type="match status" value="1"/>
</dbReference>
<evidence type="ECO:0000259" key="12">
    <source>
        <dbReference type="Pfam" id="PF06280"/>
    </source>
</evidence>
<keyword evidence="2 7" id="KW-0645">Protease</keyword>
<dbReference type="RefSeq" id="WP_185163341.1">
    <property type="nucleotide sequence ID" value="NZ_JACKWY010000001.1"/>
</dbReference>
<keyword evidence="10" id="KW-1133">Transmembrane helix</keyword>
<keyword evidence="10" id="KW-0812">Transmembrane</keyword>
<evidence type="ECO:0000259" key="11">
    <source>
        <dbReference type="Pfam" id="PF00082"/>
    </source>
</evidence>
<evidence type="ECO:0000256" key="10">
    <source>
        <dbReference type="SAM" id="Phobius"/>
    </source>
</evidence>
<dbReference type="GO" id="GO:0004252">
    <property type="term" value="F:serine-type endopeptidase activity"/>
    <property type="evidence" value="ECO:0007669"/>
    <property type="project" value="UniProtKB-UniRule"/>
</dbReference>
<evidence type="ECO:0000256" key="4">
    <source>
        <dbReference type="ARBA" id="ARBA00022801"/>
    </source>
</evidence>
<feature type="transmembrane region" description="Helical" evidence="10">
    <location>
        <begin position="1391"/>
        <end position="1409"/>
    </location>
</feature>
<feature type="active site" description="Charge relay system" evidence="6 7">
    <location>
        <position position="262"/>
    </location>
</feature>
<dbReference type="PANTHER" id="PTHR43806">
    <property type="entry name" value="PEPTIDASE S8"/>
    <property type="match status" value="1"/>
</dbReference>
<dbReference type="InterPro" id="IPR000209">
    <property type="entry name" value="Peptidase_S8/S53_dom"/>
</dbReference>
<dbReference type="CDD" id="cd07475">
    <property type="entry name" value="Peptidases_S8_C5a_Peptidase"/>
    <property type="match status" value="1"/>
</dbReference>
<dbReference type="EMBL" id="JACKWY010000001">
    <property type="protein sequence ID" value="MBB6713535.1"/>
    <property type="molecule type" value="Genomic_DNA"/>
</dbReference>
<comment type="caution">
    <text evidence="13">The sequence shown here is derived from an EMBL/GenBank/DDBJ whole genome shotgun (WGS) entry which is preliminary data.</text>
</comment>
<dbReference type="Pfam" id="PF00082">
    <property type="entry name" value="Peptidase_S8"/>
    <property type="match status" value="1"/>
</dbReference>
<dbReference type="Gene3D" id="2.60.40.1710">
    <property type="entry name" value="Subtilisin-like superfamily"/>
    <property type="match status" value="1"/>
</dbReference>
<organism evidence="13 14">
    <name type="scientific">Clostridium gasigenes</name>
    <dbReference type="NCBI Taxonomy" id="94869"/>
    <lineage>
        <taxon>Bacteria</taxon>
        <taxon>Bacillati</taxon>
        <taxon>Bacillota</taxon>
        <taxon>Clostridia</taxon>
        <taxon>Eubacteriales</taxon>
        <taxon>Clostridiaceae</taxon>
        <taxon>Clostridium</taxon>
    </lineage>
</organism>
<keyword evidence="4 7" id="KW-0378">Hydrolase</keyword>
<evidence type="ECO:0000256" key="7">
    <source>
        <dbReference type="PROSITE-ProRule" id="PRU01240"/>
    </source>
</evidence>
<dbReference type="InterPro" id="IPR034216">
    <property type="entry name" value="C5a_Peptidase"/>
</dbReference>
<dbReference type="Proteomes" id="UP000585258">
    <property type="component" value="Unassembled WGS sequence"/>
</dbReference>
<evidence type="ECO:0000256" key="6">
    <source>
        <dbReference type="PIRSR" id="PIRSR615500-1"/>
    </source>
</evidence>
<evidence type="ECO:0000256" key="2">
    <source>
        <dbReference type="ARBA" id="ARBA00022670"/>
    </source>
</evidence>
<feature type="domain" description="Peptidase S8/S53" evidence="11">
    <location>
        <begin position="195"/>
        <end position="518"/>
    </location>
</feature>
<dbReference type="InterPro" id="IPR023827">
    <property type="entry name" value="Peptidase_S8_Asp-AS"/>
</dbReference>
<comment type="similarity">
    <text evidence="1 7 8">Belongs to the peptidase S8 family.</text>
</comment>
<dbReference type="PRINTS" id="PR00723">
    <property type="entry name" value="SUBTILISIN"/>
</dbReference>
<dbReference type="Pfam" id="PF06280">
    <property type="entry name" value="fn3_5"/>
    <property type="match status" value="1"/>
</dbReference>
<dbReference type="InterPro" id="IPR050131">
    <property type="entry name" value="Peptidase_S8_subtilisin-like"/>
</dbReference>
<keyword evidence="5 7" id="KW-0720">Serine protease</keyword>
<keyword evidence="10" id="KW-0472">Membrane</keyword>
<feature type="active site" description="Charge relay system" evidence="6 7">
    <location>
        <position position="456"/>
    </location>
</feature>
<dbReference type="Gene3D" id="3.40.50.200">
    <property type="entry name" value="Peptidase S8/S53 domain"/>
    <property type="match status" value="1"/>
</dbReference>
<feature type="region of interest" description="Disordered" evidence="9">
    <location>
        <begin position="1336"/>
        <end position="1382"/>
    </location>
</feature>
<evidence type="ECO:0000256" key="9">
    <source>
        <dbReference type="SAM" id="MobiDB-lite"/>
    </source>
</evidence>
<dbReference type="InterPro" id="IPR023828">
    <property type="entry name" value="Peptidase_S8_Ser-AS"/>
</dbReference>
<evidence type="ECO:0000256" key="3">
    <source>
        <dbReference type="ARBA" id="ARBA00022729"/>
    </source>
</evidence>
<evidence type="ECO:0000313" key="13">
    <source>
        <dbReference type="EMBL" id="MBB6713535.1"/>
    </source>
</evidence>
<protein>
    <submittedName>
        <fullName evidence="13">S8 family serine peptidase</fullName>
    </submittedName>
</protein>
<feature type="domain" description="C5a peptidase/Subtilisin-like protease SBT2-like Fn3-like" evidence="12">
    <location>
        <begin position="543"/>
        <end position="659"/>
    </location>
</feature>
<dbReference type="PROSITE" id="PS51892">
    <property type="entry name" value="SUBTILASE"/>
    <property type="match status" value="1"/>
</dbReference>
<dbReference type="InterPro" id="IPR036852">
    <property type="entry name" value="Peptidase_S8/S53_dom_sf"/>
</dbReference>
<dbReference type="GO" id="GO:0006508">
    <property type="term" value="P:proteolysis"/>
    <property type="evidence" value="ECO:0007669"/>
    <property type="project" value="UniProtKB-KW"/>
</dbReference>
<evidence type="ECO:0000256" key="1">
    <source>
        <dbReference type="ARBA" id="ARBA00011073"/>
    </source>
</evidence>
<name>A0A7X0VQG0_9CLOT</name>
<dbReference type="SUPFAM" id="SSF52743">
    <property type="entry name" value="Subtilisin-like"/>
    <property type="match status" value="1"/>
</dbReference>
<accession>A0A7X0VQG0</accession>